<accession>A0A8C7E9G1</accession>
<proteinExistence type="predicted"/>
<name>A0A8C7E9G1_NOTPE</name>
<dbReference type="Proteomes" id="UP000694420">
    <property type="component" value="Unplaced"/>
</dbReference>
<evidence type="ECO:0000256" key="1">
    <source>
        <dbReference type="SAM" id="Coils"/>
    </source>
</evidence>
<reference evidence="2" key="2">
    <citation type="submission" date="2025-09" db="UniProtKB">
        <authorList>
            <consortium name="Ensembl"/>
        </authorList>
    </citation>
    <scope>IDENTIFICATION</scope>
</reference>
<evidence type="ECO:0008006" key="4">
    <source>
        <dbReference type="Google" id="ProtNLM"/>
    </source>
</evidence>
<sequence>MLKDYLVLAQEAIAAQKEIYQVKQQRLELAQQEYRQLHDVWEHKLGSQTSCEYLMNSYQVIFSVVMQLK</sequence>
<keyword evidence="1" id="KW-0175">Coiled coil</keyword>
<evidence type="ECO:0000313" key="3">
    <source>
        <dbReference type="Proteomes" id="UP000694420"/>
    </source>
</evidence>
<reference evidence="2" key="1">
    <citation type="submission" date="2025-08" db="UniProtKB">
        <authorList>
            <consortium name="Ensembl"/>
        </authorList>
    </citation>
    <scope>IDENTIFICATION</scope>
</reference>
<organism evidence="2 3">
    <name type="scientific">Nothoprocta perdicaria</name>
    <name type="common">Chilean tinamou</name>
    <name type="synonym">Crypturus perdicarius</name>
    <dbReference type="NCBI Taxonomy" id="30464"/>
    <lineage>
        <taxon>Eukaryota</taxon>
        <taxon>Metazoa</taxon>
        <taxon>Chordata</taxon>
        <taxon>Craniata</taxon>
        <taxon>Vertebrata</taxon>
        <taxon>Euteleostomi</taxon>
        <taxon>Archelosauria</taxon>
        <taxon>Archosauria</taxon>
        <taxon>Dinosauria</taxon>
        <taxon>Saurischia</taxon>
        <taxon>Theropoda</taxon>
        <taxon>Coelurosauria</taxon>
        <taxon>Aves</taxon>
        <taxon>Palaeognathae</taxon>
        <taxon>Tinamiformes</taxon>
        <taxon>Tinamidae</taxon>
        <taxon>Nothoprocta</taxon>
    </lineage>
</organism>
<feature type="coiled-coil region" evidence="1">
    <location>
        <begin position="13"/>
        <end position="40"/>
    </location>
</feature>
<dbReference type="AlphaFoldDB" id="A0A8C7E9G1"/>
<keyword evidence="3" id="KW-1185">Reference proteome</keyword>
<dbReference type="Ensembl" id="ENSNPET00000003483.1">
    <property type="protein sequence ID" value="ENSNPEP00000003412.1"/>
    <property type="gene ID" value="ENSNPEG00000002610.1"/>
</dbReference>
<evidence type="ECO:0000313" key="2">
    <source>
        <dbReference type="Ensembl" id="ENSNPEP00000003412.1"/>
    </source>
</evidence>
<protein>
    <recommendedName>
        <fullName evidence="4">Flagellar FliJ protein</fullName>
    </recommendedName>
</protein>